<dbReference type="InterPro" id="IPR003423">
    <property type="entry name" value="OMP_efflux"/>
</dbReference>
<evidence type="ECO:0000256" key="1">
    <source>
        <dbReference type="ARBA" id="ARBA00004442"/>
    </source>
</evidence>
<dbReference type="Pfam" id="PF02321">
    <property type="entry name" value="OEP"/>
    <property type="match status" value="2"/>
</dbReference>
<keyword evidence="8" id="KW-0175">Coiled coil</keyword>
<dbReference type="Gene3D" id="1.20.1600.10">
    <property type="entry name" value="Outer membrane efflux proteins (OEP)"/>
    <property type="match status" value="1"/>
</dbReference>
<comment type="subcellular location">
    <subcellularLocation>
        <location evidence="1">Cell outer membrane</location>
    </subcellularLocation>
</comment>
<evidence type="ECO:0000256" key="8">
    <source>
        <dbReference type="SAM" id="Coils"/>
    </source>
</evidence>
<keyword evidence="7" id="KW-0998">Cell outer membrane</keyword>
<keyword evidence="5" id="KW-0812">Transmembrane</keyword>
<dbReference type="HOGENOM" id="CLU_012817_11_0_10"/>
<evidence type="ECO:0000256" key="9">
    <source>
        <dbReference type="SAM" id="SignalP"/>
    </source>
</evidence>
<evidence type="ECO:0000256" key="5">
    <source>
        <dbReference type="ARBA" id="ARBA00022692"/>
    </source>
</evidence>
<keyword evidence="6" id="KW-0472">Membrane</keyword>
<dbReference type="GO" id="GO:0015562">
    <property type="term" value="F:efflux transmembrane transporter activity"/>
    <property type="evidence" value="ECO:0007669"/>
    <property type="project" value="InterPro"/>
</dbReference>
<gene>
    <name evidence="10" type="ORF">HMPREF0663_12468</name>
</gene>
<evidence type="ECO:0000256" key="6">
    <source>
        <dbReference type="ARBA" id="ARBA00023136"/>
    </source>
</evidence>
<dbReference type="eggNOG" id="COG1538">
    <property type="taxonomic scope" value="Bacteria"/>
</dbReference>
<keyword evidence="11" id="KW-1185">Reference proteome</keyword>
<feature type="coiled-coil region" evidence="8">
    <location>
        <begin position="190"/>
        <end position="226"/>
    </location>
</feature>
<dbReference type="SUPFAM" id="SSF56954">
    <property type="entry name" value="Outer membrane efflux proteins (OEP)"/>
    <property type="match status" value="1"/>
</dbReference>
<dbReference type="PANTHER" id="PTHR30026">
    <property type="entry name" value="OUTER MEMBRANE PROTEIN TOLC"/>
    <property type="match status" value="1"/>
</dbReference>
<name>E7RT50_9BACT</name>
<feature type="signal peptide" evidence="9">
    <location>
        <begin position="1"/>
        <end position="23"/>
    </location>
</feature>
<dbReference type="STRING" id="28134.SAMN05444288_0861"/>
<reference evidence="10" key="1">
    <citation type="submission" date="2011-01" db="EMBL/GenBank/DDBJ databases">
        <authorList>
            <person name="Muzny D."/>
            <person name="Qin X."/>
            <person name="Buhay C."/>
            <person name="Dugan-Rocha S."/>
            <person name="Ding Y."/>
            <person name="Chen G."/>
            <person name="Hawes A."/>
            <person name="Holder M."/>
            <person name="Jhangiani S."/>
            <person name="Johnson A."/>
            <person name="Khan Z."/>
            <person name="Li Z."/>
            <person name="Liu W."/>
            <person name="Liu X."/>
            <person name="Perez L."/>
            <person name="Shen H."/>
            <person name="Wang Q."/>
            <person name="Watt J."/>
            <person name="Xi L."/>
            <person name="Xin Y."/>
            <person name="Zhou J."/>
            <person name="Deng J."/>
            <person name="Jiang H."/>
            <person name="Liu Y."/>
            <person name="Qu J."/>
            <person name="Song X.-Z."/>
            <person name="Zhang L."/>
            <person name="Villasana D."/>
            <person name="Johnson A."/>
            <person name="Liu J."/>
            <person name="Liyanage D."/>
            <person name="Lorensuhewa L."/>
            <person name="Robinson T."/>
            <person name="Song A."/>
            <person name="Song B.-B."/>
            <person name="Dinh H."/>
            <person name="Thornton R."/>
            <person name="Coyle M."/>
            <person name="Francisco L."/>
            <person name="Jackson L."/>
            <person name="Javaid M."/>
            <person name="Korchina V."/>
            <person name="Kovar C."/>
            <person name="Mata R."/>
            <person name="Mathew T."/>
            <person name="Ngo R."/>
            <person name="Nguyen L."/>
            <person name="Nguyen N."/>
            <person name="Okwuonu G."/>
            <person name="Ongeri F."/>
            <person name="Pham C."/>
            <person name="Simmons D."/>
            <person name="Wilczek-Boney K."/>
            <person name="Hale W."/>
            <person name="Jakkamsetti A."/>
            <person name="Pham P."/>
            <person name="Ruth R."/>
            <person name="San Lucas F."/>
            <person name="Warren J."/>
            <person name="Zhang J."/>
            <person name="Zhao Z."/>
            <person name="Zhou C."/>
            <person name="Zhu D."/>
            <person name="Lee S."/>
            <person name="Bess C."/>
            <person name="Blankenburg K."/>
            <person name="Forbes L."/>
            <person name="Fu Q."/>
            <person name="Gubbala S."/>
            <person name="Hirani K."/>
            <person name="Jayaseelan J.C."/>
            <person name="Lara F."/>
            <person name="Munidasa M."/>
            <person name="Palculict T."/>
            <person name="Patil S."/>
            <person name="Pu L.-L."/>
            <person name="Saada N."/>
            <person name="Tang L."/>
            <person name="Weissenberger G."/>
            <person name="Zhu Y."/>
            <person name="Hemphill L."/>
            <person name="Shang Y."/>
            <person name="Youmans B."/>
            <person name="Ayvaz T."/>
            <person name="Ross M."/>
            <person name="Santibanez J."/>
            <person name="Aqrawi P."/>
            <person name="Gross S."/>
            <person name="Joshi V."/>
            <person name="Fowler G."/>
            <person name="Nazareth L."/>
            <person name="Reid J."/>
            <person name="Worley K."/>
            <person name="Petrosino J."/>
            <person name="Highlander S."/>
            <person name="Gibbs R."/>
        </authorList>
    </citation>
    <scope>NUCLEOTIDE SEQUENCE [LARGE SCALE GENOMIC DNA]</scope>
    <source>
        <strain evidence="10">ATCC 33269</strain>
    </source>
</reference>
<dbReference type="RefSeq" id="WP_004370714.1">
    <property type="nucleotide sequence ID" value="NZ_GL833119.1"/>
</dbReference>
<dbReference type="GO" id="GO:0015288">
    <property type="term" value="F:porin activity"/>
    <property type="evidence" value="ECO:0007669"/>
    <property type="project" value="TreeGrafter"/>
</dbReference>
<dbReference type="EMBL" id="AEPE02000006">
    <property type="protein sequence ID" value="EFZ36401.1"/>
    <property type="molecule type" value="Genomic_DNA"/>
</dbReference>
<comment type="similarity">
    <text evidence="2">Belongs to the outer membrane factor (OMF) (TC 1.B.17) family.</text>
</comment>
<accession>E7RT50</accession>
<evidence type="ECO:0000256" key="2">
    <source>
        <dbReference type="ARBA" id="ARBA00007613"/>
    </source>
</evidence>
<sequence>MNKSLTTCIIGISLFIAVRPASAKQWTLKNCIDYALTNNISLQKTRLQKQSAVEDIRQSQAALLPSLSFSTSQNATYRPWPQTGISSQGYVQSSVDKVYYNGSYGINANWTIWNGGRNTNTIKLNKLTEQQAAMDSATASKQLIEQIAQLYVQILYSNEAIGVNKASLETSKKNEERGQSMLNVGKMSKADLAQLTAQRAQDEYNIVQAESNLKNYKRQLKQLLQITDDDEFEVIMDESITDDMALQDIPSVGTVYDAALSSRPEIQNAQLSIQSSDINIKIAKALRMPTIGLSAGVGTSTTSMNDLKWGTQLKNNFDISGGITVSIPIFDQRQAKTSVNKAIIQKQTYILDLKDKQTTLYSTIENYWLQANNNQSQFRTARVSTESAQTSYDLLNEQFRLGLKNIVELMKGKDQLLTAKQNELQSKYLAILNINMLKFYKNGNLD</sequence>
<evidence type="ECO:0000256" key="3">
    <source>
        <dbReference type="ARBA" id="ARBA00022448"/>
    </source>
</evidence>
<proteinExistence type="inferred from homology"/>
<keyword evidence="3" id="KW-0813">Transport</keyword>
<evidence type="ECO:0000313" key="11">
    <source>
        <dbReference type="Proteomes" id="UP000005580"/>
    </source>
</evidence>
<organism evidence="10 11">
    <name type="scientific">Hoylesella oralis ATCC 33269</name>
    <dbReference type="NCBI Taxonomy" id="873533"/>
    <lineage>
        <taxon>Bacteria</taxon>
        <taxon>Pseudomonadati</taxon>
        <taxon>Bacteroidota</taxon>
        <taxon>Bacteroidia</taxon>
        <taxon>Bacteroidales</taxon>
        <taxon>Prevotellaceae</taxon>
        <taxon>Hoylesella</taxon>
    </lineage>
</organism>
<evidence type="ECO:0000256" key="4">
    <source>
        <dbReference type="ARBA" id="ARBA00022452"/>
    </source>
</evidence>
<dbReference type="GO" id="GO:0009279">
    <property type="term" value="C:cell outer membrane"/>
    <property type="evidence" value="ECO:0007669"/>
    <property type="project" value="UniProtKB-SubCell"/>
</dbReference>
<dbReference type="AlphaFoldDB" id="E7RT50"/>
<protein>
    <submittedName>
        <fullName evidence="10">Outer membrane efflux protein</fullName>
    </submittedName>
</protein>
<evidence type="ECO:0000313" key="10">
    <source>
        <dbReference type="EMBL" id="EFZ36401.1"/>
    </source>
</evidence>
<keyword evidence="4" id="KW-1134">Transmembrane beta strand</keyword>
<dbReference type="InterPro" id="IPR051906">
    <property type="entry name" value="TolC-like"/>
</dbReference>
<dbReference type="GO" id="GO:1990281">
    <property type="term" value="C:efflux pump complex"/>
    <property type="evidence" value="ECO:0007669"/>
    <property type="project" value="TreeGrafter"/>
</dbReference>
<comment type="caution">
    <text evidence="10">The sequence shown here is derived from an EMBL/GenBank/DDBJ whole genome shotgun (WGS) entry which is preliminary data.</text>
</comment>
<dbReference type="Proteomes" id="UP000005580">
    <property type="component" value="Unassembled WGS sequence"/>
</dbReference>
<dbReference type="PANTHER" id="PTHR30026:SF20">
    <property type="entry name" value="OUTER MEMBRANE PROTEIN TOLC"/>
    <property type="match status" value="1"/>
</dbReference>
<feature type="chain" id="PRO_5003221550" evidence="9">
    <location>
        <begin position="24"/>
        <end position="446"/>
    </location>
</feature>
<keyword evidence="9" id="KW-0732">Signal</keyword>
<evidence type="ECO:0000256" key="7">
    <source>
        <dbReference type="ARBA" id="ARBA00023237"/>
    </source>
</evidence>